<evidence type="ECO:0000256" key="10">
    <source>
        <dbReference type="ARBA" id="ARBA00022840"/>
    </source>
</evidence>
<dbReference type="PANTHER" id="PTHR47982:SF55">
    <property type="entry name" value="PROTEIN KINASE DOMAIN-CONTAINING PROTEIN"/>
    <property type="match status" value="1"/>
</dbReference>
<evidence type="ECO:0000256" key="6">
    <source>
        <dbReference type="ARBA" id="ARBA00022692"/>
    </source>
</evidence>
<dbReference type="PROSITE" id="PS00108">
    <property type="entry name" value="PROTEIN_KINASE_ST"/>
    <property type="match status" value="1"/>
</dbReference>
<keyword evidence="19" id="KW-1185">Reference proteome</keyword>
<dbReference type="Gene3D" id="2.80.10.50">
    <property type="match status" value="1"/>
</dbReference>
<evidence type="ECO:0000256" key="3">
    <source>
        <dbReference type="ARBA" id="ARBA00022475"/>
    </source>
</evidence>
<dbReference type="PROSITE" id="PS50231">
    <property type="entry name" value="RICIN_B_LECTIN"/>
    <property type="match status" value="1"/>
</dbReference>
<name>A0A8T0H2L3_CERPU</name>
<organism evidence="18 19">
    <name type="scientific">Ceratodon purpureus</name>
    <name type="common">Fire moss</name>
    <name type="synonym">Dicranum purpureum</name>
    <dbReference type="NCBI Taxonomy" id="3225"/>
    <lineage>
        <taxon>Eukaryota</taxon>
        <taxon>Viridiplantae</taxon>
        <taxon>Streptophyta</taxon>
        <taxon>Embryophyta</taxon>
        <taxon>Bryophyta</taxon>
        <taxon>Bryophytina</taxon>
        <taxon>Bryopsida</taxon>
        <taxon>Dicranidae</taxon>
        <taxon>Pseudoditrichales</taxon>
        <taxon>Ditrichaceae</taxon>
        <taxon>Ceratodon</taxon>
    </lineage>
</organism>
<evidence type="ECO:0000256" key="15">
    <source>
        <dbReference type="SAM" id="MobiDB-lite"/>
    </source>
</evidence>
<dbReference type="InterPro" id="IPR017441">
    <property type="entry name" value="Protein_kinase_ATP_BS"/>
</dbReference>
<evidence type="ECO:0000256" key="2">
    <source>
        <dbReference type="ARBA" id="ARBA00012513"/>
    </source>
</evidence>
<dbReference type="InterPro" id="IPR047117">
    <property type="entry name" value="PERK1-13-like"/>
</dbReference>
<evidence type="ECO:0000256" key="5">
    <source>
        <dbReference type="ARBA" id="ARBA00022679"/>
    </source>
</evidence>
<dbReference type="InterPro" id="IPR001245">
    <property type="entry name" value="Ser-Thr/Tyr_kinase_cat_dom"/>
</dbReference>
<evidence type="ECO:0000256" key="12">
    <source>
        <dbReference type="ARBA" id="ARBA00023136"/>
    </source>
</evidence>
<keyword evidence="9" id="KW-0418">Kinase</keyword>
<keyword evidence="6 16" id="KW-0812">Transmembrane</keyword>
<evidence type="ECO:0000256" key="11">
    <source>
        <dbReference type="ARBA" id="ARBA00022989"/>
    </source>
</evidence>
<dbReference type="PROSITE" id="PS00107">
    <property type="entry name" value="PROTEIN_KINASE_ATP"/>
    <property type="match status" value="1"/>
</dbReference>
<keyword evidence="8 14" id="KW-0547">Nucleotide-binding</keyword>
<evidence type="ECO:0000313" key="19">
    <source>
        <dbReference type="Proteomes" id="UP000822688"/>
    </source>
</evidence>
<dbReference type="EMBL" id="CM026429">
    <property type="protein sequence ID" value="KAG0563353.1"/>
    <property type="molecule type" value="Genomic_DNA"/>
</dbReference>
<feature type="compositionally biased region" description="Basic and acidic residues" evidence="15">
    <location>
        <begin position="742"/>
        <end position="751"/>
    </location>
</feature>
<dbReference type="Pfam" id="PF07714">
    <property type="entry name" value="PK_Tyr_Ser-Thr"/>
    <property type="match status" value="1"/>
</dbReference>
<dbReference type="InterPro" id="IPR035992">
    <property type="entry name" value="Ricin_B-like_lectins"/>
</dbReference>
<dbReference type="Pfam" id="PF00652">
    <property type="entry name" value="Ricin_B_lectin"/>
    <property type="match status" value="1"/>
</dbReference>
<comment type="subcellular location">
    <subcellularLocation>
        <location evidence="1">Cell membrane</location>
        <topology evidence="1">Single-pass membrane protein</topology>
    </subcellularLocation>
</comment>
<evidence type="ECO:0000256" key="14">
    <source>
        <dbReference type="PROSITE-ProRule" id="PRU10141"/>
    </source>
</evidence>
<dbReference type="InterPro" id="IPR000719">
    <property type="entry name" value="Prot_kinase_dom"/>
</dbReference>
<protein>
    <recommendedName>
        <fullName evidence="2">non-specific serine/threonine protein kinase</fullName>
        <ecNumber evidence="2">2.7.11.1</ecNumber>
    </recommendedName>
</protein>
<dbReference type="GO" id="GO:0005524">
    <property type="term" value="F:ATP binding"/>
    <property type="evidence" value="ECO:0007669"/>
    <property type="project" value="UniProtKB-UniRule"/>
</dbReference>
<evidence type="ECO:0000256" key="7">
    <source>
        <dbReference type="ARBA" id="ARBA00022729"/>
    </source>
</evidence>
<feature type="domain" description="Protein kinase" evidence="17">
    <location>
        <begin position="430"/>
        <end position="715"/>
    </location>
</feature>
<dbReference type="GO" id="GO:0004674">
    <property type="term" value="F:protein serine/threonine kinase activity"/>
    <property type="evidence" value="ECO:0007669"/>
    <property type="project" value="UniProtKB-KW"/>
</dbReference>
<gene>
    <name evidence="18" type="ORF">KC19_8G023800</name>
</gene>
<feature type="compositionally biased region" description="Low complexity" evidence="15">
    <location>
        <begin position="710"/>
        <end position="729"/>
    </location>
</feature>
<dbReference type="SUPFAM" id="SSF50370">
    <property type="entry name" value="Ricin B-like lectins"/>
    <property type="match status" value="1"/>
</dbReference>
<keyword evidence="13" id="KW-1015">Disulfide bond</keyword>
<dbReference type="PROSITE" id="PS50011">
    <property type="entry name" value="PROTEIN_KINASE_DOM"/>
    <property type="match status" value="1"/>
</dbReference>
<keyword evidence="7" id="KW-0732">Signal</keyword>
<feature type="binding site" evidence="14">
    <location>
        <position position="459"/>
    </location>
    <ligand>
        <name>ATP</name>
        <dbReference type="ChEBI" id="CHEBI:30616"/>
    </ligand>
</feature>
<reference evidence="18" key="1">
    <citation type="submission" date="2020-06" db="EMBL/GenBank/DDBJ databases">
        <title>WGS assembly of Ceratodon purpureus strain R40.</title>
        <authorList>
            <person name="Carey S.B."/>
            <person name="Jenkins J."/>
            <person name="Shu S."/>
            <person name="Lovell J.T."/>
            <person name="Sreedasyam A."/>
            <person name="Maumus F."/>
            <person name="Tiley G.P."/>
            <person name="Fernandez-Pozo N."/>
            <person name="Barry K."/>
            <person name="Chen C."/>
            <person name="Wang M."/>
            <person name="Lipzen A."/>
            <person name="Daum C."/>
            <person name="Saski C.A."/>
            <person name="Payton A.C."/>
            <person name="Mcbreen J.C."/>
            <person name="Conrad R.E."/>
            <person name="Kollar L.M."/>
            <person name="Olsson S."/>
            <person name="Huttunen S."/>
            <person name="Landis J.B."/>
            <person name="Wickett N.J."/>
            <person name="Johnson M.G."/>
            <person name="Rensing S.A."/>
            <person name="Grimwood J."/>
            <person name="Schmutz J."/>
            <person name="Mcdaniel S.F."/>
        </authorList>
    </citation>
    <scope>NUCLEOTIDE SEQUENCE</scope>
    <source>
        <strain evidence="18">R40</strain>
    </source>
</reference>
<evidence type="ECO:0000256" key="8">
    <source>
        <dbReference type="ARBA" id="ARBA00022741"/>
    </source>
</evidence>
<keyword evidence="5" id="KW-0808">Transferase</keyword>
<accession>A0A8T0H2L3</accession>
<proteinExistence type="predicted"/>
<dbReference type="SUPFAM" id="SSF56112">
    <property type="entry name" value="Protein kinase-like (PK-like)"/>
    <property type="match status" value="1"/>
</dbReference>
<dbReference type="InterPro" id="IPR008271">
    <property type="entry name" value="Ser/Thr_kinase_AS"/>
</dbReference>
<evidence type="ECO:0000313" key="18">
    <source>
        <dbReference type="EMBL" id="KAG0563352.1"/>
    </source>
</evidence>
<dbReference type="CDD" id="cd14066">
    <property type="entry name" value="STKc_IRAK"/>
    <property type="match status" value="1"/>
</dbReference>
<dbReference type="Gene3D" id="3.30.200.20">
    <property type="entry name" value="Phosphorylase Kinase, domain 1"/>
    <property type="match status" value="1"/>
</dbReference>
<dbReference type="SMART" id="SM00220">
    <property type="entry name" value="S_TKc"/>
    <property type="match status" value="1"/>
</dbReference>
<dbReference type="FunFam" id="1.10.510.10:FF:000468">
    <property type="entry name" value="PTI1-like tyrosine-protein kinase 3"/>
    <property type="match status" value="1"/>
</dbReference>
<evidence type="ECO:0000259" key="17">
    <source>
        <dbReference type="PROSITE" id="PS50011"/>
    </source>
</evidence>
<dbReference type="Gene3D" id="1.10.510.10">
    <property type="entry name" value="Transferase(Phosphotransferase) domain 1"/>
    <property type="match status" value="1"/>
</dbReference>
<dbReference type="AlphaFoldDB" id="A0A8T0H2L3"/>
<dbReference type="EC" id="2.7.11.1" evidence="2"/>
<dbReference type="InterPro" id="IPR011009">
    <property type="entry name" value="Kinase-like_dom_sf"/>
</dbReference>
<evidence type="ECO:0000256" key="16">
    <source>
        <dbReference type="SAM" id="Phobius"/>
    </source>
</evidence>
<keyword evidence="4" id="KW-0723">Serine/threonine-protein kinase</keyword>
<dbReference type="GO" id="GO:0005886">
    <property type="term" value="C:plasma membrane"/>
    <property type="evidence" value="ECO:0007669"/>
    <property type="project" value="UniProtKB-SubCell"/>
</dbReference>
<keyword evidence="11 16" id="KW-1133">Transmembrane helix</keyword>
<dbReference type="InterPro" id="IPR000772">
    <property type="entry name" value="Ricin_B_lectin"/>
</dbReference>
<feature type="region of interest" description="Disordered" evidence="15">
    <location>
        <begin position="702"/>
        <end position="760"/>
    </location>
</feature>
<dbReference type="EMBL" id="CM026429">
    <property type="protein sequence ID" value="KAG0563352.1"/>
    <property type="molecule type" value="Genomic_DNA"/>
</dbReference>
<dbReference type="PANTHER" id="PTHR47982">
    <property type="entry name" value="PROLINE-RICH RECEPTOR-LIKE PROTEIN KINASE PERK4"/>
    <property type="match status" value="1"/>
</dbReference>
<evidence type="ECO:0000256" key="9">
    <source>
        <dbReference type="ARBA" id="ARBA00022777"/>
    </source>
</evidence>
<keyword evidence="12 16" id="KW-0472">Membrane</keyword>
<keyword evidence="10 14" id="KW-0067">ATP-binding</keyword>
<dbReference type="Proteomes" id="UP000822688">
    <property type="component" value="Chromosome 8"/>
</dbReference>
<sequence length="783" mass="86621">MELVWRIKAYEVCVVVVWMMCNVRSAGAWGWLMSGNWSSTNFTLPCDATYCVNLPYANASMQFHLHRCVGVSFWEEQFSYDGTRFVMSTSKGIDFCLDVVGDGTKVGLRACDEESPSQRWNFNGTKLQNGLGLFLMVSEPLVPYASDASLIVGEYNSVAPSDWTFMDSSSLGNSSIPVLPASRSANLVQNNQFLENWGGIQAEGSPGDMTLLCGWTILGFSRQKTFLVRNTVTNWSVGWNVVLGAISQMVPTYPGEPHTLKFNVKVNGTCVAGELQPAQNKLLVSLTPSSSELNFINVDSNDGLWRAEEIKFLAFDSTVNLTFASLDGHPSCSVVIGNIEVGLEDDYLKSVAAGKLRKRLVYLYTLVALFGTVALAVSIAFVVGSLRSRKLVHALTQRFSGPLGIPMAVSSQKRTQRLKYAYLHAISEGFSAKNSIGVGGFANVYKGTTTDGVVVAIKKAYKLQSEKEFKQEIDMLDRVHHRRLVRFLGYCDENGAEQILVFEYMSNGSLHQQLHDHERPPLSFEIRFKIAQDVAQGLEYLHHGANPPIIHRDVKSANVLLDEKLSAKVADFGIFKLADSNTSRNQSVETNVKGSYGYMDPRQMDSGTISTKSDVYSFGVVLLELITGRRAIDQESLLSHWAEGYYNRDEETLSEMLDPRLNKSFDISKLQLLVHTAQQCLLPSRDDRPSMSDVVRWLGGEPRSNWDSNSSTPLLSTGVSTSGSTFVRSRSNRGKPGLAIRGPDRSTRDPSETEIEDTSSLIHSVESKTSELGMGGRWIEPVR</sequence>
<keyword evidence="3" id="KW-1003">Cell membrane</keyword>
<comment type="caution">
    <text evidence="18">The sequence shown here is derived from an EMBL/GenBank/DDBJ whole genome shotgun (WGS) entry which is preliminary data.</text>
</comment>
<feature type="transmembrane region" description="Helical" evidence="16">
    <location>
        <begin position="361"/>
        <end position="383"/>
    </location>
</feature>
<evidence type="ECO:0000256" key="1">
    <source>
        <dbReference type="ARBA" id="ARBA00004162"/>
    </source>
</evidence>
<evidence type="ECO:0000256" key="4">
    <source>
        <dbReference type="ARBA" id="ARBA00022527"/>
    </source>
</evidence>
<evidence type="ECO:0000256" key="13">
    <source>
        <dbReference type="ARBA" id="ARBA00023157"/>
    </source>
</evidence>